<gene>
    <name evidence="2" type="ORF">BU23DRAFT_120608</name>
</gene>
<dbReference type="AlphaFoldDB" id="A0A6A5V9T2"/>
<dbReference type="OrthoDB" id="3795836at2759"/>
<name>A0A6A5V9T2_9PLEO</name>
<feature type="region of interest" description="Disordered" evidence="1">
    <location>
        <begin position="192"/>
        <end position="214"/>
    </location>
</feature>
<evidence type="ECO:0000313" key="2">
    <source>
        <dbReference type="EMBL" id="KAF1973961.1"/>
    </source>
</evidence>
<protein>
    <submittedName>
        <fullName evidence="2">Uncharacterized protein</fullName>
    </submittedName>
</protein>
<evidence type="ECO:0000256" key="1">
    <source>
        <dbReference type="SAM" id="MobiDB-lite"/>
    </source>
</evidence>
<reference evidence="2" key="1">
    <citation type="journal article" date="2020" name="Stud. Mycol.">
        <title>101 Dothideomycetes genomes: a test case for predicting lifestyles and emergence of pathogens.</title>
        <authorList>
            <person name="Haridas S."/>
            <person name="Albert R."/>
            <person name="Binder M."/>
            <person name="Bloem J."/>
            <person name="Labutti K."/>
            <person name="Salamov A."/>
            <person name="Andreopoulos B."/>
            <person name="Baker S."/>
            <person name="Barry K."/>
            <person name="Bills G."/>
            <person name="Bluhm B."/>
            <person name="Cannon C."/>
            <person name="Castanera R."/>
            <person name="Culley D."/>
            <person name="Daum C."/>
            <person name="Ezra D."/>
            <person name="Gonzalez J."/>
            <person name="Henrissat B."/>
            <person name="Kuo A."/>
            <person name="Liang C."/>
            <person name="Lipzen A."/>
            <person name="Lutzoni F."/>
            <person name="Magnuson J."/>
            <person name="Mondo S."/>
            <person name="Nolan M."/>
            <person name="Ohm R."/>
            <person name="Pangilinan J."/>
            <person name="Park H.-J."/>
            <person name="Ramirez L."/>
            <person name="Alfaro M."/>
            <person name="Sun H."/>
            <person name="Tritt A."/>
            <person name="Yoshinaga Y."/>
            <person name="Zwiers L.-H."/>
            <person name="Turgeon B."/>
            <person name="Goodwin S."/>
            <person name="Spatafora J."/>
            <person name="Crous P."/>
            <person name="Grigoriev I."/>
        </authorList>
    </citation>
    <scope>NUCLEOTIDE SEQUENCE</scope>
    <source>
        <strain evidence="2">CBS 107.79</strain>
    </source>
</reference>
<evidence type="ECO:0000313" key="3">
    <source>
        <dbReference type="Proteomes" id="UP000800036"/>
    </source>
</evidence>
<dbReference type="Proteomes" id="UP000800036">
    <property type="component" value="Unassembled WGS sequence"/>
</dbReference>
<proteinExistence type="predicted"/>
<dbReference type="EMBL" id="ML976677">
    <property type="protein sequence ID" value="KAF1973961.1"/>
    <property type="molecule type" value="Genomic_DNA"/>
</dbReference>
<keyword evidence="3" id="KW-1185">Reference proteome</keyword>
<accession>A0A6A5V9T2</accession>
<sequence length="214" mass="23876">MMAATSATTGFPPPSFQIGVSTHKRYADCFPDRTLAVIARLHCEEVQAVMHAYQTSQPLHLQYRYAIVLATATGSATDFTITTIGDTTPSRSYANVRLLDHFLTINHRIAALSERPKYVILKTKEGIKNPKYAHLHAVRYDEVGCGFDEDNCLSLYVTELMGGERHTRALYVERTEASVEEAEKDAEEVEKEFHGVEETVEAPSAEPLKVERGT</sequence>
<organism evidence="2 3">
    <name type="scientific">Bimuria novae-zelandiae CBS 107.79</name>
    <dbReference type="NCBI Taxonomy" id="1447943"/>
    <lineage>
        <taxon>Eukaryota</taxon>
        <taxon>Fungi</taxon>
        <taxon>Dikarya</taxon>
        <taxon>Ascomycota</taxon>
        <taxon>Pezizomycotina</taxon>
        <taxon>Dothideomycetes</taxon>
        <taxon>Pleosporomycetidae</taxon>
        <taxon>Pleosporales</taxon>
        <taxon>Massarineae</taxon>
        <taxon>Didymosphaeriaceae</taxon>
        <taxon>Bimuria</taxon>
    </lineage>
</organism>